<evidence type="ECO:0000313" key="2">
    <source>
        <dbReference type="EMBL" id="QEG39640.1"/>
    </source>
</evidence>
<dbReference type="EMBL" id="CP042914">
    <property type="protein sequence ID" value="QEG39640.1"/>
    <property type="molecule type" value="Genomic_DNA"/>
</dbReference>
<dbReference type="Proteomes" id="UP000325286">
    <property type="component" value="Chromosome"/>
</dbReference>
<evidence type="ECO:0008006" key="4">
    <source>
        <dbReference type="Google" id="ProtNLM"/>
    </source>
</evidence>
<evidence type="ECO:0000313" key="3">
    <source>
        <dbReference type="Proteomes" id="UP000325286"/>
    </source>
</evidence>
<gene>
    <name evidence="2" type="ORF">UC8_16360</name>
</gene>
<dbReference type="KEGG" id="rul:UC8_16360"/>
<evidence type="ECO:0000256" key="1">
    <source>
        <dbReference type="SAM" id="MobiDB-lite"/>
    </source>
</evidence>
<keyword evidence="3" id="KW-1185">Reference proteome</keyword>
<organism evidence="2 3">
    <name type="scientific">Roseimaritima ulvae</name>
    <dbReference type="NCBI Taxonomy" id="980254"/>
    <lineage>
        <taxon>Bacteria</taxon>
        <taxon>Pseudomonadati</taxon>
        <taxon>Planctomycetota</taxon>
        <taxon>Planctomycetia</taxon>
        <taxon>Pirellulales</taxon>
        <taxon>Pirellulaceae</taxon>
        <taxon>Roseimaritima</taxon>
    </lineage>
</organism>
<reference evidence="2 3" key="1">
    <citation type="submission" date="2019-08" db="EMBL/GenBank/DDBJ databases">
        <title>Deep-cultivation of Planctomycetes and their phenomic and genomic characterization uncovers novel biology.</title>
        <authorList>
            <person name="Wiegand S."/>
            <person name="Jogler M."/>
            <person name="Boedeker C."/>
            <person name="Pinto D."/>
            <person name="Vollmers J."/>
            <person name="Rivas-Marin E."/>
            <person name="Kohn T."/>
            <person name="Peeters S.H."/>
            <person name="Heuer A."/>
            <person name="Rast P."/>
            <person name="Oberbeckmann S."/>
            <person name="Bunk B."/>
            <person name="Jeske O."/>
            <person name="Meyerdierks A."/>
            <person name="Storesund J.E."/>
            <person name="Kallscheuer N."/>
            <person name="Luecker S."/>
            <person name="Lage O.M."/>
            <person name="Pohl T."/>
            <person name="Merkel B.J."/>
            <person name="Hornburger P."/>
            <person name="Mueller R.-W."/>
            <person name="Bruemmer F."/>
            <person name="Labrenz M."/>
            <person name="Spormann A.M."/>
            <person name="Op den Camp H."/>
            <person name="Overmann J."/>
            <person name="Amann R."/>
            <person name="Jetten M.S.M."/>
            <person name="Mascher T."/>
            <person name="Medema M.H."/>
            <person name="Devos D.P."/>
            <person name="Kaster A.-K."/>
            <person name="Ovreas L."/>
            <person name="Rohde M."/>
            <person name="Galperin M.Y."/>
            <person name="Jogler C."/>
        </authorList>
    </citation>
    <scope>NUCLEOTIDE SEQUENCE [LARGE SCALE GENOMIC DNA]</scope>
    <source>
        <strain evidence="2 3">UC8</strain>
    </source>
</reference>
<feature type="compositionally biased region" description="Basic and acidic residues" evidence="1">
    <location>
        <begin position="36"/>
        <end position="62"/>
    </location>
</feature>
<sequence>MGATHWSDAHYNHRAKQLRRHQRSAFGYDEDIRQGRERAGVHPDMDPMHLKGGVRESRDSQENPHSTSIAVMFDVTGSMLQVPQIMQRSLCSLMALCLRRGFVRDPAILVGGIGDAKCDLAPLQVGQFESGNEIELDLDKLYLEGGGGGQQHESYELALYFLARKTVMDGYEKRGKKGYAFIIGDEMPYPRVSRREVKRVFGDRLPKDIPFQQILKEAQQKYEVYFILPNLTSYYHDERIINCWRNLLGQYALRLPDPSGISELIASAIGLAQESIGWDELSGNLQGEGASQDVVQAVETALQR</sequence>
<feature type="region of interest" description="Disordered" evidence="1">
    <location>
        <begin position="36"/>
        <end position="65"/>
    </location>
</feature>
<proteinExistence type="predicted"/>
<name>A0A5B9QPN6_9BACT</name>
<dbReference type="OrthoDB" id="1090891at2"/>
<accession>A0A5B9QPN6</accession>
<dbReference type="AlphaFoldDB" id="A0A5B9QPN6"/>
<protein>
    <recommendedName>
        <fullName evidence="4">VWFA domain-containing protein</fullName>
    </recommendedName>
</protein>
<dbReference type="RefSeq" id="WP_068133241.1">
    <property type="nucleotide sequence ID" value="NZ_CP042914.1"/>
</dbReference>